<dbReference type="KEGG" id="pvt:110082537"/>
<keyword evidence="1" id="KW-0732">Signal</keyword>
<reference evidence="3" key="2">
    <citation type="submission" date="2025-08" db="UniProtKB">
        <authorList>
            <consortium name="RefSeq"/>
        </authorList>
    </citation>
    <scope>IDENTIFICATION</scope>
</reference>
<feature type="chain" id="PRO_5045395538" evidence="1">
    <location>
        <begin position="19"/>
        <end position="207"/>
    </location>
</feature>
<dbReference type="InParanoid" id="A0A6J0U564"/>
<keyword evidence="2" id="KW-1185">Reference proteome</keyword>
<sequence>MAQIFQLHFGICLWTALALCVCAGSRRQTDEQLHLKDLADTGSGENTNILLELLWGGIEIMANETVKIQDEELASLRPAKRLLQILQRDIPKNPAGIEEHLDYLSQSDIPITPKEFEQLIFTTVYCAYQVRANHGLEKNLWINLFSQLVIEIVREVCKSFCPQESMDSIQLLASRPWQEMPVYISALKKFYQSSLAMTHRDQGDSWA</sequence>
<dbReference type="Proteomes" id="UP001652642">
    <property type="component" value="Chromosome 1"/>
</dbReference>
<organism evidence="2 3">
    <name type="scientific">Pogona vitticeps</name>
    <name type="common">central bearded dragon</name>
    <dbReference type="NCBI Taxonomy" id="103695"/>
    <lineage>
        <taxon>Eukaryota</taxon>
        <taxon>Metazoa</taxon>
        <taxon>Chordata</taxon>
        <taxon>Craniata</taxon>
        <taxon>Vertebrata</taxon>
        <taxon>Euteleostomi</taxon>
        <taxon>Lepidosauria</taxon>
        <taxon>Squamata</taxon>
        <taxon>Bifurcata</taxon>
        <taxon>Unidentata</taxon>
        <taxon>Episquamata</taxon>
        <taxon>Toxicofera</taxon>
        <taxon>Iguania</taxon>
        <taxon>Acrodonta</taxon>
        <taxon>Agamidae</taxon>
        <taxon>Amphibolurinae</taxon>
        <taxon>Pogona</taxon>
    </lineage>
</organism>
<dbReference type="RefSeq" id="XP_020655822.2">
    <property type="nucleotide sequence ID" value="XM_020800163.2"/>
</dbReference>
<protein>
    <submittedName>
        <fullName evidence="3">Protein FAM180B</fullName>
    </submittedName>
</protein>
<dbReference type="InterPro" id="IPR029170">
    <property type="entry name" value="FAM180"/>
</dbReference>
<evidence type="ECO:0000313" key="3">
    <source>
        <dbReference type="RefSeq" id="XP_020655822.2"/>
    </source>
</evidence>
<gene>
    <name evidence="3" type="primary">FAM180B</name>
</gene>
<dbReference type="AlphaFoldDB" id="A0A6J0U564"/>
<proteinExistence type="predicted"/>
<dbReference type="CTD" id="399888"/>
<evidence type="ECO:0000256" key="1">
    <source>
        <dbReference type="SAM" id="SignalP"/>
    </source>
</evidence>
<feature type="signal peptide" evidence="1">
    <location>
        <begin position="1"/>
        <end position="18"/>
    </location>
</feature>
<name>A0A6J0U564_9SAUR</name>
<dbReference type="PANTHER" id="PTHR34034:SF1">
    <property type="entry name" value="PROTEIN FAM180B"/>
    <property type="match status" value="1"/>
</dbReference>
<dbReference type="PANTHER" id="PTHR34034">
    <property type="entry name" value="PROTEIN FAM180A-RELATED"/>
    <property type="match status" value="1"/>
</dbReference>
<reference evidence="2" key="1">
    <citation type="submission" date="2025-05" db="UniProtKB">
        <authorList>
            <consortium name="RefSeq"/>
        </authorList>
    </citation>
    <scope>NUCLEOTIDE SEQUENCE [LARGE SCALE GENOMIC DNA]</scope>
</reference>
<dbReference type="OrthoDB" id="8935082at2759"/>
<dbReference type="GeneID" id="110082537"/>
<dbReference type="Pfam" id="PF15173">
    <property type="entry name" value="FAM180"/>
    <property type="match status" value="1"/>
</dbReference>
<accession>A0A6J0U564</accession>
<evidence type="ECO:0000313" key="2">
    <source>
        <dbReference type="Proteomes" id="UP001652642"/>
    </source>
</evidence>